<keyword evidence="2" id="KW-0812">Transmembrane</keyword>
<sequence length="74" mass="8309">MDEKRKENRKKPEDEGSPWWRRSWDPWVLLCTGSACEAVTIVVAGVARWSPAVTMTTGLLGVGLILAADRARRR</sequence>
<accession>A0A5Q0HAQ7</accession>
<feature type="compositionally biased region" description="Basic and acidic residues" evidence="1">
    <location>
        <begin position="1"/>
        <end position="14"/>
    </location>
</feature>
<organism evidence="3 4">
    <name type="scientific">Saccharothrix syringae</name>
    <name type="common">Nocardiopsis syringae</name>
    <dbReference type="NCBI Taxonomy" id="103733"/>
    <lineage>
        <taxon>Bacteria</taxon>
        <taxon>Bacillati</taxon>
        <taxon>Actinomycetota</taxon>
        <taxon>Actinomycetes</taxon>
        <taxon>Pseudonocardiales</taxon>
        <taxon>Pseudonocardiaceae</taxon>
        <taxon>Saccharothrix</taxon>
    </lineage>
</organism>
<evidence type="ECO:0000256" key="2">
    <source>
        <dbReference type="SAM" id="Phobius"/>
    </source>
</evidence>
<feature type="transmembrane region" description="Helical" evidence="2">
    <location>
        <begin position="52"/>
        <end position="68"/>
    </location>
</feature>
<evidence type="ECO:0000313" key="4">
    <source>
        <dbReference type="Proteomes" id="UP000325787"/>
    </source>
</evidence>
<gene>
    <name evidence="3" type="ORF">EKG83_39710</name>
</gene>
<dbReference type="KEGG" id="ssyi:EKG83_39710"/>
<dbReference type="EMBL" id="CP034550">
    <property type="protein sequence ID" value="QFZ22742.1"/>
    <property type="molecule type" value="Genomic_DNA"/>
</dbReference>
<reference evidence="4" key="1">
    <citation type="journal article" date="2021" name="Curr. Microbiol.">
        <title>Complete genome of nocamycin-producing strain Saccharothrix syringae NRRL B-16468 reveals the biosynthetic potential for secondary metabolites.</title>
        <authorList>
            <person name="Mo X."/>
            <person name="Yang S."/>
        </authorList>
    </citation>
    <scope>NUCLEOTIDE SEQUENCE [LARGE SCALE GENOMIC DNA]</scope>
    <source>
        <strain evidence="4">ATCC 51364 / DSM 43886 / JCM 6844 / KCTC 9398 / NBRC 14523 / NRRL B-16468 / INA 2240</strain>
    </source>
</reference>
<name>A0A5Q0HAQ7_SACSY</name>
<keyword evidence="4" id="KW-1185">Reference proteome</keyword>
<evidence type="ECO:0000313" key="3">
    <source>
        <dbReference type="EMBL" id="QFZ22742.1"/>
    </source>
</evidence>
<evidence type="ECO:0000256" key="1">
    <source>
        <dbReference type="SAM" id="MobiDB-lite"/>
    </source>
</evidence>
<proteinExistence type="predicted"/>
<protein>
    <submittedName>
        <fullName evidence="3">Uncharacterized protein</fullName>
    </submittedName>
</protein>
<keyword evidence="2" id="KW-0472">Membrane</keyword>
<dbReference type="Proteomes" id="UP000325787">
    <property type="component" value="Chromosome"/>
</dbReference>
<keyword evidence="2" id="KW-1133">Transmembrane helix</keyword>
<feature type="region of interest" description="Disordered" evidence="1">
    <location>
        <begin position="1"/>
        <end position="20"/>
    </location>
</feature>
<dbReference type="AlphaFoldDB" id="A0A5Q0HAQ7"/>
<feature type="transmembrane region" description="Helical" evidence="2">
    <location>
        <begin position="27"/>
        <end position="46"/>
    </location>
</feature>